<dbReference type="GO" id="GO:0005634">
    <property type="term" value="C:nucleus"/>
    <property type="evidence" value="ECO:0007669"/>
    <property type="project" value="TreeGrafter"/>
</dbReference>
<comment type="caution">
    <text evidence="5">The sequence shown here is derived from an EMBL/GenBank/DDBJ whole genome shotgun (WGS) entry which is preliminary data.</text>
</comment>
<evidence type="ECO:0000259" key="4">
    <source>
        <dbReference type="PROSITE" id="PS51184"/>
    </source>
</evidence>
<dbReference type="GO" id="GO:0000785">
    <property type="term" value="C:chromatin"/>
    <property type="evidence" value="ECO:0007669"/>
    <property type="project" value="TreeGrafter"/>
</dbReference>
<name>A0A8T2QSP5_CERRI</name>
<gene>
    <name evidence="5" type="ORF">KP509_32G015600</name>
</gene>
<dbReference type="OrthoDB" id="1678912at2759"/>
<reference evidence="5" key="1">
    <citation type="submission" date="2021-08" db="EMBL/GenBank/DDBJ databases">
        <title>WGS assembly of Ceratopteris richardii.</title>
        <authorList>
            <person name="Marchant D.B."/>
            <person name="Chen G."/>
            <person name="Jenkins J."/>
            <person name="Shu S."/>
            <person name="Leebens-Mack J."/>
            <person name="Grimwood J."/>
            <person name="Schmutz J."/>
            <person name="Soltis P."/>
            <person name="Soltis D."/>
            <person name="Chen Z.-H."/>
        </authorList>
    </citation>
    <scope>NUCLEOTIDE SEQUENCE</scope>
    <source>
        <strain evidence="5">Whitten #5841</strain>
        <tissue evidence="5">Leaf</tissue>
    </source>
</reference>
<evidence type="ECO:0000256" key="2">
    <source>
        <dbReference type="ARBA" id="ARBA00023004"/>
    </source>
</evidence>
<dbReference type="InterPro" id="IPR003347">
    <property type="entry name" value="JmjC_dom"/>
</dbReference>
<dbReference type="GO" id="GO:0141052">
    <property type="term" value="F:histone H3 demethylase activity"/>
    <property type="evidence" value="ECO:0007669"/>
    <property type="project" value="UniProtKB-ARBA"/>
</dbReference>
<accession>A0A8T2QSP5</accession>
<dbReference type="PANTHER" id="PTHR10694">
    <property type="entry name" value="LYSINE-SPECIFIC DEMETHYLASE"/>
    <property type="match status" value="1"/>
</dbReference>
<dbReference type="GO" id="GO:0010468">
    <property type="term" value="P:regulation of gene expression"/>
    <property type="evidence" value="ECO:0007669"/>
    <property type="project" value="TreeGrafter"/>
</dbReference>
<dbReference type="PROSITE" id="PS51184">
    <property type="entry name" value="JMJC"/>
    <property type="match status" value="1"/>
</dbReference>
<keyword evidence="2" id="KW-0408">Iron</keyword>
<dbReference type="Pfam" id="PF02373">
    <property type="entry name" value="JmjC"/>
    <property type="match status" value="1"/>
</dbReference>
<dbReference type="SMART" id="SM00545">
    <property type="entry name" value="JmjN"/>
    <property type="match status" value="1"/>
</dbReference>
<dbReference type="EMBL" id="CM035437">
    <property type="protein sequence ID" value="KAH7286628.1"/>
    <property type="molecule type" value="Genomic_DNA"/>
</dbReference>
<keyword evidence="1" id="KW-0479">Metal-binding</keyword>
<dbReference type="GO" id="GO:0046872">
    <property type="term" value="F:metal ion binding"/>
    <property type="evidence" value="ECO:0007669"/>
    <property type="project" value="UniProtKB-KW"/>
</dbReference>
<evidence type="ECO:0000313" key="5">
    <source>
        <dbReference type="EMBL" id="KAH7286628.1"/>
    </source>
</evidence>
<feature type="domain" description="JmjN" evidence="3">
    <location>
        <begin position="64"/>
        <end position="106"/>
    </location>
</feature>
<feature type="domain" description="JmjC" evidence="4">
    <location>
        <begin position="212"/>
        <end position="382"/>
    </location>
</feature>
<dbReference type="InterPro" id="IPR003349">
    <property type="entry name" value="JmjN"/>
</dbReference>
<proteinExistence type="predicted"/>
<evidence type="ECO:0000259" key="3">
    <source>
        <dbReference type="PROSITE" id="PS51183"/>
    </source>
</evidence>
<dbReference type="Pfam" id="PF02375">
    <property type="entry name" value="JmjN"/>
    <property type="match status" value="1"/>
</dbReference>
<dbReference type="PROSITE" id="PS51183">
    <property type="entry name" value="JMJN"/>
    <property type="match status" value="1"/>
</dbReference>
<keyword evidence="6" id="KW-1185">Reference proteome</keyword>
<dbReference type="SUPFAM" id="SSF51197">
    <property type="entry name" value="Clavaminate synthase-like"/>
    <property type="match status" value="1"/>
</dbReference>
<dbReference type="PANTHER" id="PTHR10694:SF33">
    <property type="entry name" value="LYSINE-SPECIFIC DEMETHYLASE 5"/>
    <property type="match status" value="1"/>
</dbReference>
<dbReference type="Proteomes" id="UP000825935">
    <property type="component" value="Chromosome 32"/>
</dbReference>
<sequence>MTLGTRSGGDSLRKEGCSVPLRQALDEKSSKLETFWRTKNEVALSKIDKHGVGQADWIDNMHFCPVYYPTKQEFSEDPLCYIQKIAAEASKYGMCKIVSPVSASVPAGMVLCKEQSGFRFITRVQPMRMSTWQKDDKIAFPIKGRHYTLTEYEKVANRVFSRKFSTAGSLPPAFIETEFWKELVSGKTRTVEYATDVDGSAFSSSKTDPLGQSKWNLKGIAKLPESTLRLLEESIPGVTEPMLYIGMLFSMFAWHIEDHFLYSINYHHLGAPKSWYGVPGSAALHFESVVRDNVYSKELLDETGGGAELDLLLEKTTMFPPKLLIDHGVPVYRAVQYPGEFIITFPRAYHAGFSHGFNCGEAVNFAMADWFPFGAEACLRYESLGRFPLLPHEELLCREAMVIKNGMGHARCKNAKSKQEACVEMAFVTLMESLQQMKRTFDRQGAKTTMSNHIDVFCSLCKHKCYVAYTHCKCFSEPICFNHGDLFNNCSCDGNRKVVLRKDFVKLQAIARKCASEGMIRCKEAQVLVGSHTKEQDNLPVHKDVCEHRESAVIKTKSLKEDCSRHCDVMNTTNGGICPFDISGMDEIQVKEDECDKEAVRIKRRRISPEGKVLQVDQLIKIDIPLVECFKYTISSTLKVHDGHKHVLAPINTGDHVTVPRFIHKSVIKDVVPQAIGKRKDGAMRQGVVLLLKEVSLAHESVKFPVLKSLFYLEDLASRDNSNMLQRFLWEVGCKCKNRMHQTSSKHRCCNEVESPHENDWEDKFSKLFFIAKRTQATATIIECSIFGKCNIKEHIRESKQPEAWSSVLCPVMFGVERFVGSLVVVNSNASEAQFRCFGIKILDVQVNPILMRCDSNSNEVAQTCKGTVELNGGLIKLDGYLLEDLIQLLLSKANSMGGNEGADISPSSLKPDMRIVYDESVVQKLKIFEGHKFGARAGMQSLFQDFVRRDSRISFTETDFALARMEDYSCRKEKQSSAIRSVASPDATQSSVIKSFAKSPDAPDRIQCVDTLRTVIDSSILTTKFVNEIEHTPRTQANLVSSNLREFRNFQRFKCVHVASEGIQNGLMQSIDNAEERRAPLKEKYAVSSQAPCLVPSLDEAAAMDRKHKERPLVEGLSAHQAEDCAGTDRMCLSLSVPTCNPCFLDEGLAGNRTHQSSLIIDSEMADSTAEGKIYVQKHNTSEPIFRSSSPPKQGLVIHLNRNIEQFQTRGTERAVLLYEDENEFDEVDIFDGQTMEDTWGSDLTALGCHSIPDVDKRFSLPVSYPGTCENTLPVYPSVCDNSQSHFVNSFDTNTGNVVNQQKMSIVEHSHRESFDSKFDSQPLFRGIGHSPTNLCPDVQWNTDALPIEPFTEEESQKLASFEGLHLPYREAYALPRESGKRQRLDLPVDMVSEKKGLAGLCAAYEDHYFESLDAQPNVNAFTFGNISKDRDDSNMYIIGRDLYSNQQQTVVNFDQYRGQDIWPWNKAPFQRCLAKKSGRFKCRSYSSGVRQHHPYFKGIDRSVRHHHPHRRGRMPHHFQKKKFYRNRIRNSSWCDAQSKSFGELGNGEVAARCTASTSERAVDVEGYDPTRWEIGPIPAHGQFTSRNLSLIPPWTQGGVSRSQHM</sequence>
<dbReference type="SMART" id="SM00558">
    <property type="entry name" value="JmjC"/>
    <property type="match status" value="1"/>
</dbReference>
<dbReference type="Gene3D" id="2.60.120.650">
    <property type="entry name" value="Cupin"/>
    <property type="match status" value="1"/>
</dbReference>
<protein>
    <submittedName>
        <fullName evidence="5">Uncharacterized protein</fullName>
    </submittedName>
</protein>
<evidence type="ECO:0000256" key="1">
    <source>
        <dbReference type="ARBA" id="ARBA00022723"/>
    </source>
</evidence>
<organism evidence="5 6">
    <name type="scientific">Ceratopteris richardii</name>
    <name type="common">Triangle waterfern</name>
    <dbReference type="NCBI Taxonomy" id="49495"/>
    <lineage>
        <taxon>Eukaryota</taxon>
        <taxon>Viridiplantae</taxon>
        <taxon>Streptophyta</taxon>
        <taxon>Embryophyta</taxon>
        <taxon>Tracheophyta</taxon>
        <taxon>Polypodiopsida</taxon>
        <taxon>Polypodiidae</taxon>
        <taxon>Polypodiales</taxon>
        <taxon>Pteridineae</taxon>
        <taxon>Pteridaceae</taxon>
        <taxon>Parkerioideae</taxon>
        <taxon>Ceratopteris</taxon>
    </lineage>
</organism>
<evidence type="ECO:0000313" key="6">
    <source>
        <dbReference type="Proteomes" id="UP000825935"/>
    </source>
</evidence>